<dbReference type="Proteomes" id="UP000063699">
    <property type="component" value="Chromosome"/>
</dbReference>
<dbReference type="EMBL" id="CP012752">
    <property type="protein sequence ID" value="ALG10535.1"/>
    <property type="molecule type" value="Genomic_DNA"/>
</dbReference>
<feature type="transmembrane region" description="Helical" evidence="1">
    <location>
        <begin position="37"/>
        <end position="58"/>
    </location>
</feature>
<reference evidence="2 3" key="1">
    <citation type="submission" date="2015-07" db="EMBL/GenBank/DDBJ databases">
        <title>Genome sequencing of Kibdelosporangium phytohabitans.</title>
        <authorList>
            <person name="Qin S."/>
            <person name="Xing K."/>
        </authorList>
    </citation>
    <scope>NUCLEOTIDE SEQUENCE [LARGE SCALE GENOMIC DNA]</scope>
    <source>
        <strain evidence="2 3">KLBMP1111</strain>
    </source>
</reference>
<sequence>MQSADGAPQPQAEQVALAKWHIDRYDRLRASTASRASVVLSAGALLSAGNAVILVQLLGGWGNAWLIAAFSLGLAVSGCLVVASLIAAAGVLVTVKDSRTLFAGGAELPPAPIFNGSYTARHLALFQDFRSAVLAQDTASVLQAAHVELWVVIRQHRHRYDRLRRAVRTLRWAALVFLAVFLGLLINNLISRL</sequence>
<keyword evidence="1" id="KW-0812">Transmembrane</keyword>
<keyword evidence="1" id="KW-0472">Membrane</keyword>
<feature type="transmembrane region" description="Helical" evidence="1">
    <location>
        <begin position="64"/>
        <end position="93"/>
    </location>
</feature>
<evidence type="ECO:0000256" key="1">
    <source>
        <dbReference type="SAM" id="Phobius"/>
    </source>
</evidence>
<accession>A0A0N7F461</accession>
<organism evidence="2 3">
    <name type="scientific">Kibdelosporangium phytohabitans</name>
    <dbReference type="NCBI Taxonomy" id="860235"/>
    <lineage>
        <taxon>Bacteria</taxon>
        <taxon>Bacillati</taxon>
        <taxon>Actinomycetota</taxon>
        <taxon>Actinomycetes</taxon>
        <taxon>Pseudonocardiales</taxon>
        <taxon>Pseudonocardiaceae</taxon>
        <taxon>Kibdelosporangium</taxon>
    </lineage>
</organism>
<dbReference type="AlphaFoldDB" id="A0A0N7F461"/>
<dbReference type="RefSeq" id="WP_054292438.1">
    <property type="nucleotide sequence ID" value="NZ_CP012752.1"/>
</dbReference>
<proteinExistence type="predicted"/>
<evidence type="ECO:0000313" key="3">
    <source>
        <dbReference type="Proteomes" id="UP000063699"/>
    </source>
</evidence>
<gene>
    <name evidence="2" type="ORF">AOZ06_29835</name>
</gene>
<keyword evidence="1" id="KW-1133">Transmembrane helix</keyword>
<keyword evidence="3" id="KW-1185">Reference proteome</keyword>
<evidence type="ECO:0000313" key="2">
    <source>
        <dbReference type="EMBL" id="ALG10535.1"/>
    </source>
</evidence>
<protein>
    <submittedName>
        <fullName evidence="2">Uncharacterized protein</fullName>
    </submittedName>
</protein>
<dbReference type="KEGG" id="kphy:AOZ06_29835"/>
<feature type="transmembrane region" description="Helical" evidence="1">
    <location>
        <begin position="169"/>
        <end position="190"/>
    </location>
</feature>
<name>A0A0N7F461_9PSEU</name>
<dbReference type="STRING" id="860235.AOZ06_29835"/>
<dbReference type="OrthoDB" id="5195555at2"/>